<dbReference type="GO" id="GO:0003824">
    <property type="term" value="F:catalytic activity"/>
    <property type="evidence" value="ECO:0007669"/>
    <property type="project" value="InterPro"/>
</dbReference>
<gene>
    <name evidence="3" type="ORF">UFOPK1619_00662</name>
</gene>
<evidence type="ECO:0000313" key="3">
    <source>
        <dbReference type="EMBL" id="CAB4566043.1"/>
    </source>
</evidence>
<dbReference type="InterPro" id="IPR020556">
    <property type="entry name" value="Amidase_CS"/>
</dbReference>
<name>A0A6J6DV81_9ZZZZ</name>
<accession>A0A6J6DV81</accession>
<evidence type="ECO:0000259" key="2">
    <source>
        <dbReference type="Pfam" id="PF01425"/>
    </source>
</evidence>
<dbReference type="InterPro" id="IPR023631">
    <property type="entry name" value="Amidase_dom"/>
</dbReference>
<dbReference type="InterPro" id="IPR000120">
    <property type="entry name" value="Amidase"/>
</dbReference>
<dbReference type="PANTHER" id="PTHR11895:SF7">
    <property type="entry name" value="GLUTAMYL-TRNA(GLN) AMIDOTRANSFERASE SUBUNIT A, MITOCHONDRIAL"/>
    <property type="match status" value="1"/>
</dbReference>
<proteinExistence type="predicted"/>
<organism evidence="3">
    <name type="scientific">freshwater metagenome</name>
    <dbReference type="NCBI Taxonomy" id="449393"/>
    <lineage>
        <taxon>unclassified sequences</taxon>
        <taxon>metagenomes</taxon>
        <taxon>ecological metagenomes</taxon>
    </lineage>
</organism>
<dbReference type="NCBIfam" id="NF005687">
    <property type="entry name" value="PRK07487.1"/>
    <property type="match status" value="1"/>
</dbReference>
<protein>
    <submittedName>
        <fullName evidence="3">Unannotated protein</fullName>
    </submittedName>
</protein>
<evidence type="ECO:0000256" key="1">
    <source>
        <dbReference type="SAM" id="MobiDB-lite"/>
    </source>
</evidence>
<sequence>MTTEPWALEGVEVARLITSKELSAAEVAESHINRINDVNKKLNAVVVRTDVEARARAQEVDAGNVHGPLAGVAITTKINTDHLPYPMDNGIRALKDNPSASTHASIQGLLNDGAVMLGRTNSPAFALRSHTGNDLHGETHNPYGQHLTPGGSSGGAGAAVATGMCAIAQGNDVAGSVRWPAFCNGVIGLRPTIGRMPSGGSNPNPRGLSAMMMSTQGPLARTMGDLRLGYSAMQFPNWNDPFWVPMQNDFPEAKAPLRVALLVEDGRDMHESTRFAIRKVGVLLEDAGYEVEEISPPMLEMLFGMWLRLGALDVQLGLVPQLELLNDSGLTQAIQGMLPAFPPPTSQVIMQALADRDLLFRAWNVFFEQYPLLVMPVLAKPFMRMNEDLEGPEHMADLWSDLRYTVNLASLAIPSLAFPVGHEDGIPLGVQIATHAWREDRLLAVGDALEERLGKVAAVDPVW</sequence>
<dbReference type="InterPro" id="IPR036928">
    <property type="entry name" value="AS_sf"/>
</dbReference>
<feature type="domain" description="Amidase" evidence="2">
    <location>
        <begin position="26"/>
        <end position="443"/>
    </location>
</feature>
<feature type="region of interest" description="Disordered" evidence="1">
    <location>
        <begin position="127"/>
        <end position="155"/>
    </location>
</feature>
<dbReference type="PANTHER" id="PTHR11895">
    <property type="entry name" value="TRANSAMIDASE"/>
    <property type="match status" value="1"/>
</dbReference>
<dbReference type="PROSITE" id="PS00571">
    <property type="entry name" value="AMIDASES"/>
    <property type="match status" value="1"/>
</dbReference>
<dbReference type="EMBL" id="CAEZTI010000118">
    <property type="protein sequence ID" value="CAB4566043.1"/>
    <property type="molecule type" value="Genomic_DNA"/>
</dbReference>
<dbReference type="Pfam" id="PF01425">
    <property type="entry name" value="Amidase"/>
    <property type="match status" value="1"/>
</dbReference>
<dbReference type="AlphaFoldDB" id="A0A6J6DV81"/>
<reference evidence="3" key="1">
    <citation type="submission" date="2020-05" db="EMBL/GenBank/DDBJ databases">
        <authorList>
            <person name="Chiriac C."/>
            <person name="Salcher M."/>
            <person name="Ghai R."/>
            <person name="Kavagutti S V."/>
        </authorList>
    </citation>
    <scope>NUCLEOTIDE SEQUENCE</scope>
</reference>
<dbReference type="Gene3D" id="3.90.1300.10">
    <property type="entry name" value="Amidase signature (AS) domain"/>
    <property type="match status" value="1"/>
</dbReference>
<dbReference type="SUPFAM" id="SSF75304">
    <property type="entry name" value="Amidase signature (AS) enzymes"/>
    <property type="match status" value="1"/>
</dbReference>